<dbReference type="PANTHER" id="PTHR44942">
    <property type="entry name" value="METHYLTRANSF_11 DOMAIN-CONTAINING PROTEIN"/>
    <property type="match status" value="1"/>
</dbReference>
<dbReference type="GeneID" id="101864705"/>
<protein>
    <submittedName>
        <fullName evidence="6">Methyltransferase DDB_G0268948</fullName>
    </submittedName>
</protein>
<evidence type="ECO:0000256" key="2">
    <source>
        <dbReference type="ARBA" id="ARBA00022603"/>
    </source>
</evidence>
<dbReference type="Gene3D" id="3.40.50.150">
    <property type="entry name" value="Vaccinia Virus protein VP39"/>
    <property type="match status" value="1"/>
</dbReference>
<comment type="similarity">
    <text evidence="1">Belongs to the methyltransferase superfamily.</text>
</comment>
<dbReference type="Proteomes" id="UP000694888">
    <property type="component" value="Unplaced"/>
</dbReference>
<dbReference type="Pfam" id="PF08241">
    <property type="entry name" value="Methyltransf_11"/>
    <property type="match status" value="1"/>
</dbReference>
<keyword evidence="5" id="KW-1185">Reference proteome</keyword>
<keyword evidence="3" id="KW-0808">Transferase</keyword>
<dbReference type="InterPro" id="IPR013216">
    <property type="entry name" value="Methyltransf_11"/>
</dbReference>
<proteinExistence type="inferred from homology"/>
<organism evidence="5 6">
    <name type="scientific">Aplysia californica</name>
    <name type="common">California sea hare</name>
    <dbReference type="NCBI Taxonomy" id="6500"/>
    <lineage>
        <taxon>Eukaryota</taxon>
        <taxon>Metazoa</taxon>
        <taxon>Spiralia</taxon>
        <taxon>Lophotrochozoa</taxon>
        <taxon>Mollusca</taxon>
        <taxon>Gastropoda</taxon>
        <taxon>Heterobranchia</taxon>
        <taxon>Euthyneura</taxon>
        <taxon>Tectipleura</taxon>
        <taxon>Aplysiida</taxon>
        <taxon>Aplysioidea</taxon>
        <taxon>Aplysiidae</taxon>
        <taxon>Aplysia</taxon>
    </lineage>
</organism>
<dbReference type="PANTHER" id="PTHR44942:SF4">
    <property type="entry name" value="METHYLTRANSFERASE TYPE 11 DOMAIN-CONTAINING PROTEIN"/>
    <property type="match status" value="1"/>
</dbReference>
<dbReference type="CDD" id="cd02440">
    <property type="entry name" value="AdoMet_MTases"/>
    <property type="match status" value="1"/>
</dbReference>
<name>A0ABM1VYW8_APLCA</name>
<evidence type="ECO:0000259" key="4">
    <source>
        <dbReference type="Pfam" id="PF08241"/>
    </source>
</evidence>
<dbReference type="RefSeq" id="XP_035827611.1">
    <property type="nucleotide sequence ID" value="XM_035971718.1"/>
</dbReference>
<dbReference type="InterPro" id="IPR051052">
    <property type="entry name" value="Diverse_substrate_MTase"/>
</dbReference>
<evidence type="ECO:0000313" key="5">
    <source>
        <dbReference type="Proteomes" id="UP000694888"/>
    </source>
</evidence>
<dbReference type="GO" id="GO:0008168">
    <property type="term" value="F:methyltransferase activity"/>
    <property type="evidence" value="ECO:0007669"/>
    <property type="project" value="UniProtKB-KW"/>
</dbReference>
<feature type="domain" description="Methyltransferase type 11" evidence="4">
    <location>
        <begin position="55"/>
        <end position="130"/>
    </location>
</feature>
<dbReference type="SUPFAM" id="SSF53335">
    <property type="entry name" value="S-adenosyl-L-methionine-dependent methyltransferases"/>
    <property type="match status" value="1"/>
</dbReference>
<evidence type="ECO:0000313" key="6">
    <source>
        <dbReference type="RefSeq" id="XP_035827611.1"/>
    </source>
</evidence>
<evidence type="ECO:0000256" key="3">
    <source>
        <dbReference type="ARBA" id="ARBA00022679"/>
    </source>
</evidence>
<dbReference type="InterPro" id="IPR029063">
    <property type="entry name" value="SAM-dependent_MTases_sf"/>
</dbReference>
<keyword evidence="2 6" id="KW-0489">Methyltransferase</keyword>
<accession>A0ABM1VYW8</accession>
<reference evidence="6" key="1">
    <citation type="submission" date="2025-08" db="UniProtKB">
        <authorList>
            <consortium name="RefSeq"/>
        </authorList>
    </citation>
    <scope>IDENTIFICATION</scope>
</reference>
<dbReference type="GO" id="GO:0032259">
    <property type="term" value="P:methylation"/>
    <property type="evidence" value="ECO:0007669"/>
    <property type="project" value="UniProtKB-KW"/>
</dbReference>
<sequence>MSGLKLTEHYAIKDVADAYDQRLNFSQEVFDKIHDFCEANGSEFLLAVDVCCGPGNSTVIGFDVSEEQLAHAPKNLPNVQFQVANANDMSFLESNSVDLVTVAMALHWLDLERFYREVDRVLKPGGVLIIYNYSYYVRLSPPQAQKVHEHYSGLVLDRYYESYMDNVRDDYRRIALPYPGWKRNDDLNLEREFTLDGYLGYLNSISLYDRYSKEQNNTDFMADIYKAMEQALREAGMTSKDSLIKASWPLFMLMGQKPRT</sequence>
<gene>
    <name evidence="6" type="primary">LOC101864705</name>
</gene>
<evidence type="ECO:0000256" key="1">
    <source>
        <dbReference type="ARBA" id="ARBA00008361"/>
    </source>
</evidence>